<feature type="region of interest" description="Disordered" evidence="1">
    <location>
        <begin position="1"/>
        <end position="145"/>
    </location>
</feature>
<proteinExistence type="predicted"/>
<accession>A0ABR1LQ21</accession>
<feature type="compositionally biased region" description="Polar residues" evidence="1">
    <location>
        <begin position="106"/>
        <end position="116"/>
    </location>
</feature>
<name>A0ABR1LQ21_9PEZI</name>
<protein>
    <submittedName>
        <fullName evidence="2">Uncharacterized protein</fullName>
    </submittedName>
</protein>
<evidence type="ECO:0000313" key="3">
    <source>
        <dbReference type="Proteomes" id="UP001360953"/>
    </source>
</evidence>
<dbReference type="RefSeq" id="XP_066655434.1">
    <property type="nucleotide sequence ID" value="XM_066803069.1"/>
</dbReference>
<feature type="compositionally biased region" description="Polar residues" evidence="1">
    <location>
        <begin position="51"/>
        <end position="66"/>
    </location>
</feature>
<feature type="compositionally biased region" description="Basic and acidic residues" evidence="1">
    <location>
        <begin position="251"/>
        <end position="261"/>
    </location>
</feature>
<dbReference type="GeneID" id="92035975"/>
<feature type="compositionally biased region" description="Basic and acidic residues" evidence="1">
    <location>
        <begin position="121"/>
        <end position="137"/>
    </location>
</feature>
<sequence length="325" mass="36612">MTQEISPPNSTKNPPSASNLSPKLVASRYLQSANQSQDTDTTTTTRPGQPEANSAVSEDGASTPTNPKMWDRGRPEEQDWQYPEGGQRDPFRSYYKRKMAEKAVPGQSSALEQQDWQIPERLLRQRQTSDRELKSSPEDFPLESGWYEGKRDVADFPALGQRYAPPKWLEDIQKRRQEHAERRAKTDPKVQEILEMARGMRLGLTPGMQAATDLDDLGCLQLQPEQNPERQHMAGGAQGAPNARETPGAIRPDDEPARQNREMPQPARGPSQERMTRSEPYIEDEEAQPHCEEIEPSSGASQKRTTQFGVSPEASEDRKEEEESC</sequence>
<evidence type="ECO:0000313" key="2">
    <source>
        <dbReference type="EMBL" id="KAK7537283.1"/>
    </source>
</evidence>
<evidence type="ECO:0000256" key="1">
    <source>
        <dbReference type="SAM" id="MobiDB-lite"/>
    </source>
</evidence>
<dbReference type="Proteomes" id="UP001360953">
    <property type="component" value="Unassembled WGS sequence"/>
</dbReference>
<gene>
    <name evidence="2" type="ORF">J3D65DRAFT_667955</name>
</gene>
<feature type="region of interest" description="Disordered" evidence="1">
    <location>
        <begin position="223"/>
        <end position="325"/>
    </location>
</feature>
<organism evidence="2 3">
    <name type="scientific">Phyllosticta citribraziliensis</name>
    <dbReference type="NCBI Taxonomy" id="989973"/>
    <lineage>
        <taxon>Eukaryota</taxon>
        <taxon>Fungi</taxon>
        <taxon>Dikarya</taxon>
        <taxon>Ascomycota</taxon>
        <taxon>Pezizomycotina</taxon>
        <taxon>Dothideomycetes</taxon>
        <taxon>Dothideomycetes incertae sedis</taxon>
        <taxon>Botryosphaeriales</taxon>
        <taxon>Phyllostictaceae</taxon>
        <taxon>Phyllosticta</taxon>
    </lineage>
</organism>
<comment type="caution">
    <text evidence="2">The sequence shown here is derived from an EMBL/GenBank/DDBJ whole genome shotgun (WGS) entry which is preliminary data.</text>
</comment>
<feature type="compositionally biased region" description="Polar residues" evidence="1">
    <location>
        <begin position="1"/>
        <end position="21"/>
    </location>
</feature>
<keyword evidence="3" id="KW-1185">Reference proteome</keyword>
<feature type="compositionally biased region" description="Polar residues" evidence="1">
    <location>
        <begin position="298"/>
        <end position="309"/>
    </location>
</feature>
<dbReference type="EMBL" id="JBBPEH010000006">
    <property type="protein sequence ID" value="KAK7537283.1"/>
    <property type="molecule type" value="Genomic_DNA"/>
</dbReference>
<reference evidence="2 3" key="1">
    <citation type="submission" date="2024-04" db="EMBL/GenBank/DDBJ databases">
        <title>Phyllosticta paracitricarpa is synonymous to the EU quarantine fungus P. citricarpa based on phylogenomic analyses.</title>
        <authorList>
            <consortium name="Lawrence Berkeley National Laboratory"/>
            <person name="Van ingen-buijs V.A."/>
            <person name="Van westerhoven A.C."/>
            <person name="Haridas S."/>
            <person name="Skiadas P."/>
            <person name="Martin F."/>
            <person name="Groenewald J.Z."/>
            <person name="Crous P.W."/>
            <person name="Seidl M.F."/>
        </authorList>
    </citation>
    <scope>NUCLEOTIDE SEQUENCE [LARGE SCALE GENOMIC DNA]</scope>
    <source>
        <strain evidence="2 3">CPC 17464</strain>
    </source>
</reference>